<dbReference type="InterPro" id="IPR027268">
    <property type="entry name" value="Peptidase_M4/M1_CTD_sf"/>
</dbReference>
<dbReference type="RefSeq" id="XP_056687562.1">
    <property type="nucleotide sequence ID" value="XM_056831584.1"/>
</dbReference>
<accession>A0ABM3QW35</accession>
<organism evidence="2 3">
    <name type="scientific">Spinacia oleracea</name>
    <name type="common">Spinach</name>
    <dbReference type="NCBI Taxonomy" id="3562"/>
    <lineage>
        <taxon>Eukaryota</taxon>
        <taxon>Viridiplantae</taxon>
        <taxon>Streptophyta</taxon>
        <taxon>Embryophyta</taxon>
        <taxon>Tracheophyta</taxon>
        <taxon>Spermatophyta</taxon>
        <taxon>Magnoliopsida</taxon>
        <taxon>eudicotyledons</taxon>
        <taxon>Gunneridae</taxon>
        <taxon>Pentapetalae</taxon>
        <taxon>Caryophyllales</taxon>
        <taxon>Chenopodiaceae</taxon>
        <taxon>Chenopodioideae</taxon>
        <taxon>Anserineae</taxon>
        <taxon>Spinacia</taxon>
    </lineage>
</organism>
<dbReference type="InterPro" id="IPR014782">
    <property type="entry name" value="Peptidase_M1_dom"/>
</dbReference>
<dbReference type="Gene3D" id="1.10.390.10">
    <property type="entry name" value="Neutral Protease Domain 2"/>
    <property type="match status" value="1"/>
</dbReference>
<evidence type="ECO:0000259" key="1">
    <source>
        <dbReference type="Pfam" id="PF01433"/>
    </source>
</evidence>
<gene>
    <name evidence="3" type="primary">LOC110800729</name>
</gene>
<dbReference type="PANTHER" id="PTHR46322:SF1">
    <property type="entry name" value="PUROMYCIN-SENSITIVE AMINOPEPTIDASE"/>
    <property type="match status" value="1"/>
</dbReference>
<proteinExistence type="predicted"/>
<reference evidence="2" key="1">
    <citation type="journal article" date="2021" name="Nat. Commun.">
        <title>Genomic analyses provide insights into spinach domestication and the genetic basis of agronomic traits.</title>
        <authorList>
            <person name="Cai X."/>
            <person name="Sun X."/>
            <person name="Xu C."/>
            <person name="Sun H."/>
            <person name="Wang X."/>
            <person name="Ge C."/>
            <person name="Zhang Z."/>
            <person name="Wang Q."/>
            <person name="Fei Z."/>
            <person name="Jiao C."/>
            <person name="Wang Q."/>
        </authorList>
    </citation>
    <scope>NUCLEOTIDE SEQUENCE [LARGE SCALE GENOMIC DNA]</scope>
    <source>
        <strain evidence="2">cv. Varoflay</strain>
    </source>
</reference>
<dbReference type="PANTHER" id="PTHR46322">
    <property type="entry name" value="PUROMYCIN-SENSITIVE AMINOPEPTIDASE"/>
    <property type="match status" value="1"/>
</dbReference>
<protein>
    <submittedName>
        <fullName evidence="3">Uncharacterized protein isoform X1</fullName>
    </submittedName>
</protein>
<name>A0ABM3QW35_SPIOL</name>
<keyword evidence="2" id="KW-1185">Reference proteome</keyword>
<reference evidence="3" key="2">
    <citation type="submission" date="2025-08" db="UniProtKB">
        <authorList>
            <consortium name="RefSeq"/>
        </authorList>
    </citation>
    <scope>IDENTIFICATION</scope>
    <source>
        <tissue evidence="3">Leaf</tissue>
    </source>
</reference>
<dbReference type="InterPro" id="IPR012779">
    <property type="entry name" value="Peptidase_M1_pepN"/>
</dbReference>
<dbReference type="SUPFAM" id="SSF55486">
    <property type="entry name" value="Metalloproteases ('zincins'), catalytic domain"/>
    <property type="match status" value="1"/>
</dbReference>
<sequence length="108" mass="12634">MTGGQDDRPLCSPDDQGIPRLRVLQTRMIFPHSRKEYFHNWTGNRVTCHDWFQQSLKEGLTVFRDQNRSSRFEPPDSNHQRCLMLNAVDVAVVSLKVGKMLMLLSFWI</sequence>
<evidence type="ECO:0000313" key="3">
    <source>
        <dbReference type="RefSeq" id="XP_056687562.1"/>
    </source>
</evidence>
<feature type="domain" description="Peptidase M1 membrane alanine aminopeptidase" evidence="1">
    <location>
        <begin position="36"/>
        <end position="86"/>
    </location>
</feature>
<dbReference type="Pfam" id="PF01433">
    <property type="entry name" value="Peptidase_M1"/>
    <property type="match status" value="1"/>
</dbReference>
<evidence type="ECO:0000313" key="2">
    <source>
        <dbReference type="Proteomes" id="UP000813463"/>
    </source>
</evidence>
<dbReference type="GeneID" id="110800729"/>
<dbReference type="Proteomes" id="UP000813463">
    <property type="component" value="Chromosome 6"/>
</dbReference>